<keyword evidence="2" id="KW-0285">Flavoprotein</keyword>
<dbReference type="PRINTS" id="PR00368">
    <property type="entry name" value="FADPNR"/>
</dbReference>
<evidence type="ECO:0000256" key="3">
    <source>
        <dbReference type="ARBA" id="ARBA00022827"/>
    </source>
</evidence>
<feature type="domain" description="Reductase C-terminal" evidence="6">
    <location>
        <begin position="305"/>
        <end position="370"/>
    </location>
</feature>
<comment type="caution">
    <text evidence="7">The sequence shown here is derived from an EMBL/GenBank/DDBJ whole genome shotgun (WGS) entry which is preliminary data.</text>
</comment>
<dbReference type="InterPro" id="IPR028202">
    <property type="entry name" value="Reductase_C"/>
</dbReference>
<dbReference type="InterPro" id="IPR050446">
    <property type="entry name" value="FAD-oxidoreductase/Apoptosis"/>
</dbReference>
<dbReference type="Gene3D" id="3.50.50.60">
    <property type="entry name" value="FAD/NAD(P)-binding domain"/>
    <property type="match status" value="2"/>
</dbReference>
<dbReference type="GO" id="GO:0005737">
    <property type="term" value="C:cytoplasm"/>
    <property type="evidence" value="ECO:0007669"/>
    <property type="project" value="TreeGrafter"/>
</dbReference>
<dbReference type="PANTHER" id="PTHR43557:SF2">
    <property type="entry name" value="RIESKE DOMAIN-CONTAINING PROTEIN-RELATED"/>
    <property type="match status" value="1"/>
</dbReference>
<dbReference type="PRINTS" id="PR00469">
    <property type="entry name" value="PNDRDTASEII"/>
</dbReference>
<feature type="domain" description="FAD/NAD(P)-binding" evidence="5">
    <location>
        <begin position="3"/>
        <end position="284"/>
    </location>
</feature>
<dbReference type="Proteomes" id="UP001141259">
    <property type="component" value="Unassembled WGS sequence"/>
</dbReference>
<comment type="cofactor">
    <cofactor evidence="1">
        <name>FAD</name>
        <dbReference type="ChEBI" id="CHEBI:57692"/>
    </cofactor>
</comment>
<dbReference type="RefSeq" id="WP_259628277.1">
    <property type="nucleotide sequence ID" value="NZ_JANYMP010000026.1"/>
</dbReference>
<proteinExistence type="predicted"/>
<evidence type="ECO:0000256" key="1">
    <source>
        <dbReference type="ARBA" id="ARBA00001974"/>
    </source>
</evidence>
<organism evidence="7 8">
    <name type="scientific">Umezawaea endophytica</name>
    <dbReference type="NCBI Taxonomy" id="1654476"/>
    <lineage>
        <taxon>Bacteria</taxon>
        <taxon>Bacillati</taxon>
        <taxon>Actinomycetota</taxon>
        <taxon>Actinomycetes</taxon>
        <taxon>Pseudonocardiales</taxon>
        <taxon>Pseudonocardiaceae</taxon>
        <taxon>Umezawaea</taxon>
    </lineage>
</organism>
<protein>
    <submittedName>
        <fullName evidence="7">FAD-dependent oxidoreductase</fullName>
    </submittedName>
</protein>
<evidence type="ECO:0000256" key="2">
    <source>
        <dbReference type="ARBA" id="ARBA00022630"/>
    </source>
</evidence>
<dbReference type="AlphaFoldDB" id="A0A9X2VVG9"/>
<evidence type="ECO:0000313" key="7">
    <source>
        <dbReference type="EMBL" id="MCS7482814.1"/>
    </source>
</evidence>
<sequence>MRTIAVIGASLAGLRSAEALRAQGFDGRLVVVGDEPHAPYDRPPLSKDFLLGTVDRESLALSDPDALAALDADWRLGVRADRLDTTTREVHLSDGSTLTADGVVIATGGAPRTVPGALALRTLDDAVALRAALTGGTERLVVIGAGFIGAEVASTARKLGLDVTVVEVLPIPLGRVLGPEIGAVCGELHLDHGVALRCGVGVNEVSAAGVVLTDGDVLPADLVVAGVGAHPATDWLAGSGVAVGNGVLCDQGGVTNVPGVVAVGDVARWSGQRHEHWTSAAEQASVAVRNLLAGTTAEVHDRPGYFWSDQYGVRIQFVGETHLYDEVRYVDGTPEDRKFAAVYLRDDVVVGVVAMNNARHFTRLRRQLGAAPLSTPAP</sequence>
<keyword evidence="3" id="KW-0274">FAD</keyword>
<name>A0A9X2VVG9_9PSEU</name>
<dbReference type="SUPFAM" id="SSF51905">
    <property type="entry name" value="FAD/NAD(P)-binding domain"/>
    <property type="match status" value="2"/>
</dbReference>
<dbReference type="GO" id="GO:0016651">
    <property type="term" value="F:oxidoreductase activity, acting on NAD(P)H"/>
    <property type="evidence" value="ECO:0007669"/>
    <property type="project" value="TreeGrafter"/>
</dbReference>
<dbReference type="InterPro" id="IPR036188">
    <property type="entry name" value="FAD/NAD-bd_sf"/>
</dbReference>
<dbReference type="SUPFAM" id="SSF55424">
    <property type="entry name" value="FAD/NAD-linked reductases, dimerisation (C-terminal) domain"/>
    <property type="match status" value="1"/>
</dbReference>
<reference evidence="7" key="1">
    <citation type="submission" date="2022-08" db="EMBL/GenBank/DDBJ databases">
        <authorList>
            <person name="Tistechok S."/>
            <person name="Samborskyy M."/>
            <person name="Roman I."/>
        </authorList>
    </citation>
    <scope>NUCLEOTIDE SEQUENCE</scope>
    <source>
        <strain evidence="7">DSM 103496</strain>
    </source>
</reference>
<keyword evidence="4" id="KW-0560">Oxidoreductase</keyword>
<dbReference type="PANTHER" id="PTHR43557">
    <property type="entry name" value="APOPTOSIS-INDUCING FACTOR 1"/>
    <property type="match status" value="1"/>
</dbReference>
<keyword evidence="8" id="KW-1185">Reference proteome</keyword>
<evidence type="ECO:0000259" key="6">
    <source>
        <dbReference type="Pfam" id="PF14759"/>
    </source>
</evidence>
<dbReference type="Pfam" id="PF14759">
    <property type="entry name" value="Reductase_C"/>
    <property type="match status" value="1"/>
</dbReference>
<evidence type="ECO:0000259" key="5">
    <source>
        <dbReference type="Pfam" id="PF07992"/>
    </source>
</evidence>
<dbReference type="Gene3D" id="3.30.390.30">
    <property type="match status" value="1"/>
</dbReference>
<gene>
    <name evidence="7" type="ORF">NZH93_38710</name>
</gene>
<evidence type="ECO:0000256" key="4">
    <source>
        <dbReference type="ARBA" id="ARBA00023002"/>
    </source>
</evidence>
<accession>A0A9X2VVG9</accession>
<dbReference type="InterPro" id="IPR016156">
    <property type="entry name" value="FAD/NAD-linked_Rdtase_dimer_sf"/>
</dbReference>
<dbReference type="InterPro" id="IPR023753">
    <property type="entry name" value="FAD/NAD-binding_dom"/>
</dbReference>
<evidence type="ECO:0000313" key="8">
    <source>
        <dbReference type="Proteomes" id="UP001141259"/>
    </source>
</evidence>
<dbReference type="Pfam" id="PF07992">
    <property type="entry name" value="Pyr_redox_2"/>
    <property type="match status" value="1"/>
</dbReference>
<dbReference type="EMBL" id="JANYMP010000026">
    <property type="protein sequence ID" value="MCS7482814.1"/>
    <property type="molecule type" value="Genomic_DNA"/>
</dbReference>